<evidence type="ECO:0000313" key="11">
    <source>
        <dbReference type="EMBL" id="KKW67231.1"/>
    </source>
</evidence>
<dbReference type="SUPFAM" id="SSF51735">
    <property type="entry name" value="NAD(P)-binding Rossmann-fold domains"/>
    <property type="match status" value="1"/>
</dbReference>
<dbReference type="PATRIC" id="fig|1610491.3.peg.2492"/>
<dbReference type="GO" id="GO:0005829">
    <property type="term" value="C:cytosol"/>
    <property type="evidence" value="ECO:0007669"/>
    <property type="project" value="TreeGrafter"/>
</dbReference>
<evidence type="ECO:0000256" key="6">
    <source>
        <dbReference type="ARBA" id="ARBA00018569"/>
    </source>
</evidence>
<reference evidence="11 12" key="1">
    <citation type="submission" date="2015-05" db="EMBL/GenBank/DDBJ databases">
        <title>Draft genome sequence of Lampropedia sp. CT6, isolated from the microbial mat of a hot water spring, located at Manikaran, India.</title>
        <authorList>
            <person name="Tripathi C."/>
            <person name="Rani P."/>
            <person name="Mahato N.K."/>
            <person name="Lal R."/>
        </authorList>
    </citation>
    <scope>NUCLEOTIDE SEQUENCE [LARGE SCALE GENOMIC DNA]</scope>
    <source>
        <strain evidence="11 12">CT6</strain>
    </source>
</reference>
<evidence type="ECO:0000256" key="9">
    <source>
        <dbReference type="RuleBase" id="RU366046"/>
    </source>
</evidence>
<dbReference type="PANTHER" id="PTHR43725:SF47">
    <property type="entry name" value="UDP-GLUCOSE 4-EPIMERASE"/>
    <property type="match status" value="1"/>
</dbReference>
<organism evidence="11 12">
    <name type="scientific">Lampropedia cohaerens</name>
    <dbReference type="NCBI Taxonomy" id="1610491"/>
    <lineage>
        <taxon>Bacteria</taxon>
        <taxon>Pseudomonadati</taxon>
        <taxon>Pseudomonadota</taxon>
        <taxon>Betaproteobacteria</taxon>
        <taxon>Burkholderiales</taxon>
        <taxon>Comamonadaceae</taxon>
        <taxon>Lampropedia</taxon>
    </lineage>
</organism>
<evidence type="ECO:0000256" key="1">
    <source>
        <dbReference type="ARBA" id="ARBA00000083"/>
    </source>
</evidence>
<evidence type="ECO:0000256" key="4">
    <source>
        <dbReference type="ARBA" id="ARBA00007637"/>
    </source>
</evidence>
<accession>A0A0U1PXN2</accession>
<sequence length="351" mass="39173">MDMRKTVLVTGGAGYIGSHTLIKLLQYDYFPVVLDNFSNSTPEALVRVKEIAKKSFDAVEGDVRDQQLLTSIFEKYSRQKNPINCIIHFAAHKAVGESVSRPLKYYENNVTGTLTLLAAAKAANVKRFVFSSSATIYGKPHFLPYTEDHPVAPTNPYGWSKAMVEQILKDVCIATPEFSAIALRYFNPIGAHSSGLIGEDPKDEPNNLFPYITQVAVKTRKHLRIFGNDYETPDGTGVRDYIHIEDLAEGHVKAIQYQEEKQQTGFKAFNLGTGRGTSVLQLINAFEEATNTKVAYEFSDRRAGDLAAAWANTSAAENELNWKAKHGLADMCRDGWNWQKNNPHGYCNNNK</sequence>
<comment type="caution">
    <text evidence="11">The sequence shown here is derived from an EMBL/GenBank/DDBJ whole genome shotgun (WGS) entry which is preliminary data.</text>
</comment>
<keyword evidence="8 9" id="KW-0413">Isomerase</keyword>
<evidence type="ECO:0000256" key="2">
    <source>
        <dbReference type="ARBA" id="ARBA00001911"/>
    </source>
</evidence>
<keyword evidence="12" id="KW-1185">Reference proteome</keyword>
<evidence type="ECO:0000256" key="7">
    <source>
        <dbReference type="ARBA" id="ARBA00023027"/>
    </source>
</evidence>
<dbReference type="Gene3D" id="3.90.25.10">
    <property type="entry name" value="UDP-galactose 4-epimerase, domain 1"/>
    <property type="match status" value="1"/>
</dbReference>
<feature type="domain" description="NAD(P)-binding" evidence="10">
    <location>
        <begin position="8"/>
        <end position="334"/>
    </location>
</feature>
<proteinExistence type="inferred from homology"/>
<dbReference type="Gene3D" id="3.40.50.720">
    <property type="entry name" value="NAD(P)-binding Rossmann-like Domain"/>
    <property type="match status" value="1"/>
</dbReference>
<protein>
    <recommendedName>
        <fullName evidence="6 9">UDP-glucose 4-epimerase</fullName>
        <ecNumber evidence="5 9">5.1.3.2</ecNumber>
    </recommendedName>
</protein>
<dbReference type="InterPro" id="IPR036291">
    <property type="entry name" value="NAD(P)-bd_dom_sf"/>
</dbReference>
<evidence type="ECO:0000256" key="8">
    <source>
        <dbReference type="ARBA" id="ARBA00023235"/>
    </source>
</evidence>
<dbReference type="EMBL" id="LBNQ01000034">
    <property type="protein sequence ID" value="KKW67231.1"/>
    <property type="molecule type" value="Genomic_DNA"/>
</dbReference>
<dbReference type="PRINTS" id="PR01713">
    <property type="entry name" value="NUCEPIMERASE"/>
</dbReference>
<dbReference type="UniPathway" id="UPA00214"/>
<dbReference type="Proteomes" id="UP000050580">
    <property type="component" value="Unassembled WGS sequence"/>
</dbReference>
<dbReference type="CDD" id="cd05247">
    <property type="entry name" value="UDP_G4E_1_SDR_e"/>
    <property type="match status" value="1"/>
</dbReference>
<dbReference type="PANTHER" id="PTHR43725">
    <property type="entry name" value="UDP-GLUCOSE 4-EPIMERASE"/>
    <property type="match status" value="1"/>
</dbReference>
<keyword evidence="9" id="KW-0119">Carbohydrate metabolism</keyword>
<dbReference type="InterPro" id="IPR016040">
    <property type="entry name" value="NAD(P)-bd_dom"/>
</dbReference>
<keyword evidence="7 9" id="KW-0520">NAD</keyword>
<evidence type="ECO:0000259" key="10">
    <source>
        <dbReference type="Pfam" id="PF16363"/>
    </source>
</evidence>
<dbReference type="RefSeq" id="WP_046742414.1">
    <property type="nucleotide sequence ID" value="NZ_LBNQ01000034.1"/>
</dbReference>
<dbReference type="AlphaFoldDB" id="A0A0U1PXN2"/>
<comment type="subunit">
    <text evidence="9">Homodimer.</text>
</comment>
<dbReference type="EC" id="5.1.3.2" evidence="5 9"/>
<dbReference type="NCBIfam" id="NF007956">
    <property type="entry name" value="PRK10675.1"/>
    <property type="match status" value="1"/>
</dbReference>
<dbReference type="Pfam" id="PF16363">
    <property type="entry name" value="GDP_Man_Dehyd"/>
    <property type="match status" value="1"/>
</dbReference>
<dbReference type="NCBIfam" id="TIGR01179">
    <property type="entry name" value="galE"/>
    <property type="match status" value="1"/>
</dbReference>
<comment type="catalytic activity">
    <reaction evidence="1 9">
        <text>UDP-alpha-D-glucose = UDP-alpha-D-galactose</text>
        <dbReference type="Rhea" id="RHEA:22168"/>
        <dbReference type="ChEBI" id="CHEBI:58885"/>
        <dbReference type="ChEBI" id="CHEBI:66914"/>
        <dbReference type="EC" id="5.1.3.2"/>
    </reaction>
</comment>
<comment type="pathway">
    <text evidence="3 9">Carbohydrate metabolism; galactose metabolism.</text>
</comment>
<dbReference type="InterPro" id="IPR005886">
    <property type="entry name" value="UDP_G4E"/>
</dbReference>
<comment type="cofactor">
    <cofactor evidence="2 9">
        <name>NAD(+)</name>
        <dbReference type="ChEBI" id="CHEBI:57540"/>
    </cofactor>
</comment>
<evidence type="ECO:0000256" key="3">
    <source>
        <dbReference type="ARBA" id="ARBA00004947"/>
    </source>
</evidence>
<dbReference type="GO" id="GO:0003978">
    <property type="term" value="F:UDP-glucose 4-epimerase activity"/>
    <property type="evidence" value="ECO:0007669"/>
    <property type="project" value="UniProtKB-UniRule"/>
</dbReference>
<comment type="similarity">
    <text evidence="4 9">Belongs to the NAD(P)-dependent epimerase/dehydratase family.</text>
</comment>
<dbReference type="GO" id="GO:0006012">
    <property type="term" value="P:galactose metabolic process"/>
    <property type="evidence" value="ECO:0007669"/>
    <property type="project" value="UniProtKB-UniPathway"/>
</dbReference>
<dbReference type="STRING" id="1610491.AAV94_11620"/>
<evidence type="ECO:0000256" key="5">
    <source>
        <dbReference type="ARBA" id="ARBA00013189"/>
    </source>
</evidence>
<gene>
    <name evidence="11" type="ORF">AAV94_11620</name>
</gene>
<name>A0A0U1PXN2_9BURK</name>
<evidence type="ECO:0000313" key="12">
    <source>
        <dbReference type="Proteomes" id="UP000050580"/>
    </source>
</evidence>